<sequence length="65" mass="7602">MGNDREVMKKKVNYVKYPIRTCQTLHHCEVCGEPIMAGERYHDGGPGRRAHTDCAKRREIEEDER</sequence>
<evidence type="ECO:0000313" key="3">
    <source>
        <dbReference type="EMBL" id="QJH93796.1"/>
    </source>
</evidence>
<accession>A0A6H1Z947</accession>
<evidence type="ECO:0000256" key="1">
    <source>
        <dbReference type="SAM" id="MobiDB-lite"/>
    </source>
</evidence>
<gene>
    <name evidence="2" type="ORF">TM448A00065_0017</name>
    <name evidence="3" type="ORF">TM448B00134_0090</name>
</gene>
<evidence type="ECO:0000313" key="2">
    <source>
        <dbReference type="EMBL" id="QJA43971.1"/>
    </source>
</evidence>
<dbReference type="EMBL" id="MT144591">
    <property type="protein sequence ID" value="QJH93796.1"/>
    <property type="molecule type" value="Genomic_DNA"/>
</dbReference>
<dbReference type="AlphaFoldDB" id="A0A6H1Z947"/>
<proteinExistence type="predicted"/>
<reference evidence="2" key="1">
    <citation type="submission" date="2020-03" db="EMBL/GenBank/DDBJ databases">
        <title>The deep terrestrial virosphere.</title>
        <authorList>
            <person name="Holmfeldt K."/>
            <person name="Nilsson E."/>
            <person name="Simone D."/>
            <person name="Lopez-Fernandez M."/>
            <person name="Wu X."/>
            <person name="de Brujin I."/>
            <person name="Lundin D."/>
            <person name="Andersson A."/>
            <person name="Bertilsson S."/>
            <person name="Dopson M."/>
        </authorList>
    </citation>
    <scope>NUCLEOTIDE SEQUENCE</scope>
    <source>
        <strain evidence="2">TM448A00065</strain>
        <strain evidence="3">TM448B00134</strain>
    </source>
</reference>
<protein>
    <submittedName>
        <fullName evidence="2">Uncharacterized protein</fullName>
    </submittedName>
</protein>
<feature type="region of interest" description="Disordered" evidence="1">
    <location>
        <begin position="42"/>
        <end position="65"/>
    </location>
</feature>
<name>A0A6H1Z947_9ZZZZ</name>
<organism evidence="2">
    <name type="scientific">viral metagenome</name>
    <dbReference type="NCBI Taxonomy" id="1070528"/>
    <lineage>
        <taxon>unclassified sequences</taxon>
        <taxon>metagenomes</taxon>
        <taxon>organismal metagenomes</taxon>
    </lineage>
</organism>
<dbReference type="EMBL" id="MT143972">
    <property type="protein sequence ID" value="QJA43971.1"/>
    <property type="molecule type" value="Genomic_DNA"/>
</dbReference>